<accession>A0ACB9P7F3</accession>
<name>A0ACB9P7F3_BAUVA</name>
<sequence length="250" mass="25559">MAEVAFGVSPQPSFFVRPRTSGIRSQGSSSICFWSLGGGARRLQLEPQSPSLAFSHRSSPTSPLNYFRDRLYTGVVSSDFKASTPTTVDTDQPELDSGGGAGDGIGDKNGGGGGGGGDGGGDNNGGDSNKGEEGSEGDKKKMAILMSQKFTLGYAALVGAGGIMGYLKGGSQKSLMAGGLSAGLLYYVYTLLPVRPVFASSVGLGISAALLAVMGPRFKRSGKVFPAGVMSLVSLVMTGGYLHGIMRSVH</sequence>
<evidence type="ECO:0000313" key="1">
    <source>
        <dbReference type="EMBL" id="KAI4344680.1"/>
    </source>
</evidence>
<proteinExistence type="predicted"/>
<dbReference type="EMBL" id="CM039430">
    <property type="protein sequence ID" value="KAI4344680.1"/>
    <property type="molecule type" value="Genomic_DNA"/>
</dbReference>
<comment type="caution">
    <text evidence="1">The sequence shown here is derived from an EMBL/GenBank/DDBJ whole genome shotgun (WGS) entry which is preliminary data.</text>
</comment>
<evidence type="ECO:0000313" key="2">
    <source>
        <dbReference type="Proteomes" id="UP000828941"/>
    </source>
</evidence>
<reference evidence="1 2" key="1">
    <citation type="journal article" date="2022" name="DNA Res.">
        <title>Chromosomal-level genome assembly of the orchid tree Bauhinia variegata (Leguminosae; Cercidoideae) supports the allotetraploid origin hypothesis of Bauhinia.</title>
        <authorList>
            <person name="Zhong Y."/>
            <person name="Chen Y."/>
            <person name="Zheng D."/>
            <person name="Pang J."/>
            <person name="Liu Y."/>
            <person name="Luo S."/>
            <person name="Meng S."/>
            <person name="Qian L."/>
            <person name="Wei D."/>
            <person name="Dai S."/>
            <person name="Zhou R."/>
        </authorList>
    </citation>
    <scope>NUCLEOTIDE SEQUENCE [LARGE SCALE GENOMIC DNA]</scope>
    <source>
        <strain evidence="1">BV-YZ2020</strain>
    </source>
</reference>
<dbReference type="Proteomes" id="UP000828941">
    <property type="component" value="Chromosome 5"/>
</dbReference>
<organism evidence="1 2">
    <name type="scientific">Bauhinia variegata</name>
    <name type="common">Purple orchid tree</name>
    <name type="synonym">Phanera variegata</name>
    <dbReference type="NCBI Taxonomy" id="167791"/>
    <lineage>
        <taxon>Eukaryota</taxon>
        <taxon>Viridiplantae</taxon>
        <taxon>Streptophyta</taxon>
        <taxon>Embryophyta</taxon>
        <taxon>Tracheophyta</taxon>
        <taxon>Spermatophyta</taxon>
        <taxon>Magnoliopsida</taxon>
        <taxon>eudicotyledons</taxon>
        <taxon>Gunneridae</taxon>
        <taxon>Pentapetalae</taxon>
        <taxon>rosids</taxon>
        <taxon>fabids</taxon>
        <taxon>Fabales</taxon>
        <taxon>Fabaceae</taxon>
        <taxon>Cercidoideae</taxon>
        <taxon>Cercideae</taxon>
        <taxon>Bauhiniinae</taxon>
        <taxon>Bauhinia</taxon>
    </lineage>
</organism>
<gene>
    <name evidence="1" type="ORF">L6164_011879</name>
</gene>
<keyword evidence="2" id="KW-1185">Reference proteome</keyword>
<protein>
    <submittedName>
        <fullName evidence="1">Uncharacterized protein</fullName>
    </submittedName>
</protein>